<evidence type="ECO:0008006" key="2">
    <source>
        <dbReference type="Google" id="ProtNLM"/>
    </source>
</evidence>
<dbReference type="Pfam" id="PF05136">
    <property type="entry name" value="Phage_portal_2"/>
    <property type="match status" value="1"/>
</dbReference>
<dbReference type="GO" id="GO:0019068">
    <property type="term" value="P:virion assembly"/>
    <property type="evidence" value="ECO:0007669"/>
    <property type="project" value="InterPro"/>
</dbReference>
<comment type="caution">
    <text evidence="1">The sequence shown here is derived from an EMBL/GenBank/DDBJ whole genome shotgun (WGS) entry which is preliminary data.</text>
</comment>
<dbReference type="InterPro" id="IPR006429">
    <property type="entry name" value="Phage_lambda_portal"/>
</dbReference>
<proteinExistence type="predicted"/>
<accession>A0A0F9HAI8</accession>
<protein>
    <recommendedName>
        <fullName evidence="2">Phage portal protein</fullName>
    </recommendedName>
</protein>
<reference evidence="1" key="1">
    <citation type="journal article" date="2015" name="Nature">
        <title>Complex archaea that bridge the gap between prokaryotes and eukaryotes.</title>
        <authorList>
            <person name="Spang A."/>
            <person name="Saw J.H."/>
            <person name="Jorgensen S.L."/>
            <person name="Zaremba-Niedzwiedzka K."/>
            <person name="Martijn J."/>
            <person name="Lind A.E."/>
            <person name="van Eijk R."/>
            <person name="Schleper C."/>
            <person name="Guy L."/>
            <person name="Ettema T.J."/>
        </authorList>
    </citation>
    <scope>NUCLEOTIDE SEQUENCE</scope>
</reference>
<dbReference type="AlphaFoldDB" id="A0A0F9HAI8"/>
<name>A0A0F9HAI8_9ZZZZ</name>
<evidence type="ECO:0000313" key="1">
    <source>
        <dbReference type="EMBL" id="KKM00032.1"/>
    </source>
</evidence>
<organism evidence="1">
    <name type="scientific">marine sediment metagenome</name>
    <dbReference type="NCBI Taxonomy" id="412755"/>
    <lineage>
        <taxon>unclassified sequences</taxon>
        <taxon>metagenomes</taxon>
        <taxon>ecological metagenomes</taxon>
    </lineage>
</organism>
<dbReference type="EMBL" id="LAZR01017529">
    <property type="protein sequence ID" value="KKM00032.1"/>
    <property type="molecule type" value="Genomic_DNA"/>
</dbReference>
<feature type="non-terminal residue" evidence="1">
    <location>
        <position position="1"/>
    </location>
</feature>
<dbReference type="GO" id="GO:0005198">
    <property type="term" value="F:structural molecule activity"/>
    <property type="evidence" value="ECO:0007669"/>
    <property type="project" value="InterPro"/>
</dbReference>
<gene>
    <name evidence="1" type="ORF">LCGC14_1808510</name>
</gene>
<sequence>PDGVKKSDFTHGVQVRKGGAPKAYVVCKRDKAGKIVFERILRAGFVVHHGYFDRFDQVRGISPMAAAINTLRDTYEGFDYALAKAKVSQLFALAFYRQEYDGAGETLTRETTVESDGSGDGDLEDTAQQRYDVDFGRGPIKLELADGDRAEFLEAKSPSSEFQAFCQTMIGAALKGLDIPYSFYDESFTNYSGSRQAMLQYEQSADVKRSDVRMVLNNLTAWRLRLWIEDGALVLPAGMGISDLHWEWIARGIPWIDPLKEVNADVTAIKEGLASTVEVVKRRGRDAYEVADEEAEYREYRRTKGLPVDSESQQSLQIVEINANG</sequence>